<comment type="subcellular location">
    <subcellularLocation>
        <location evidence="3">Cytoplasm</location>
    </subcellularLocation>
</comment>
<dbReference type="InterPro" id="IPR036847">
    <property type="entry name" value="RimP_C_sf"/>
</dbReference>
<dbReference type="InterPro" id="IPR035956">
    <property type="entry name" value="RimP_N_sf"/>
</dbReference>
<evidence type="ECO:0000256" key="1">
    <source>
        <dbReference type="ARBA" id="ARBA00022490"/>
    </source>
</evidence>
<dbReference type="PANTHER" id="PTHR33867:SF1">
    <property type="entry name" value="RIBOSOME MATURATION FACTOR RIMP"/>
    <property type="match status" value="1"/>
</dbReference>
<dbReference type="InterPro" id="IPR003728">
    <property type="entry name" value="Ribosome_maturation_RimP"/>
</dbReference>
<evidence type="ECO:0000259" key="6">
    <source>
        <dbReference type="Pfam" id="PF17384"/>
    </source>
</evidence>
<dbReference type="GO" id="GO:0006412">
    <property type="term" value="P:translation"/>
    <property type="evidence" value="ECO:0007669"/>
    <property type="project" value="TreeGrafter"/>
</dbReference>
<dbReference type="Gene3D" id="3.30.300.70">
    <property type="entry name" value="RimP-like superfamily, N-terminal"/>
    <property type="match status" value="1"/>
</dbReference>
<keyword evidence="1 3" id="KW-0963">Cytoplasm</keyword>
<gene>
    <name evidence="3" type="primary">rimP</name>
    <name evidence="7" type="ORF">SAMN05421546_1920</name>
</gene>
<name>A0A1N6VZ30_9GAMM</name>
<reference evidence="8" key="1">
    <citation type="submission" date="2017-01" db="EMBL/GenBank/DDBJ databases">
        <authorList>
            <person name="Varghese N."/>
            <person name="Submissions S."/>
        </authorList>
    </citation>
    <scope>NUCLEOTIDE SEQUENCE [LARGE SCALE GENOMIC DNA]</scope>
    <source>
        <strain evidence="8">UM1</strain>
    </source>
</reference>
<feature type="domain" description="Ribosome maturation factor RimP N-terminal" evidence="5">
    <location>
        <begin position="10"/>
        <end position="97"/>
    </location>
</feature>
<dbReference type="FunFam" id="3.30.300.70:FF:000001">
    <property type="entry name" value="Ribosome maturation factor RimP"/>
    <property type="match status" value="1"/>
</dbReference>
<comment type="similarity">
    <text evidence="3">Belongs to the RimP family.</text>
</comment>
<dbReference type="Pfam" id="PF17384">
    <property type="entry name" value="DUF150_C"/>
    <property type="match status" value="1"/>
</dbReference>
<organism evidence="7 8">
    <name type="scientific">Solilutibacter tolerans</name>
    <dbReference type="NCBI Taxonomy" id="1604334"/>
    <lineage>
        <taxon>Bacteria</taxon>
        <taxon>Pseudomonadati</taxon>
        <taxon>Pseudomonadota</taxon>
        <taxon>Gammaproteobacteria</taxon>
        <taxon>Lysobacterales</taxon>
        <taxon>Lysobacteraceae</taxon>
        <taxon>Solilutibacter</taxon>
    </lineage>
</organism>
<feature type="region of interest" description="Disordered" evidence="4">
    <location>
        <begin position="168"/>
        <end position="203"/>
    </location>
</feature>
<keyword evidence="2 3" id="KW-0690">Ribosome biogenesis</keyword>
<dbReference type="OrthoDB" id="9805006at2"/>
<dbReference type="SUPFAM" id="SSF74942">
    <property type="entry name" value="YhbC-like, C-terminal domain"/>
    <property type="match status" value="1"/>
</dbReference>
<accession>A0A1N6VZ30</accession>
<dbReference type="InterPro" id="IPR028989">
    <property type="entry name" value="RimP_N"/>
</dbReference>
<dbReference type="CDD" id="cd01734">
    <property type="entry name" value="YlxS_C"/>
    <property type="match status" value="1"/>
</dbReference>
<dbReference type="PANTHER" id="PTHR33867">
    <property type="entry name" value="RIBOSOME MATURATION FACTOR RIMP"/>
    <property type="match status" value="1"/>
</dbReference>
<dbReference type="SUPFAM" id="SSF75420">
    <property type="entry name" value="YhbC-like, N-terminal domain"/>
    <property type="match status" value="1"/>
</dbReference>
<dbReference type="HAMAP" id="MF_01077">
    <property type="entry name" value="RimP"/>
    <property type="match status" value="1"/>
</dbReference>
<evidence type="ECO:0000313" key="7">
    <source>
        <dbReference type="EMBL" id="SIQ83131.1"/>
    </source>
</evidence>
<dbReference type="GO" id="GO:0005829">
    <property type="term" value="C:cytosol"/>
    <property type="evidence" value="ECO:0007669"/>
    <property type="project" value="TreeGrafter"/>
</dbReference>
<dbReference type="AlphaFoldDB" id="A0A1N6VZ30"/>
<keyword evidence="8" id="KW-1185">Reference proteome</keyword>
<dbReference type="Proteomes" id="UP000241788">
    <property type="component" value="Unassembled WGS sequence"/>
</dbReference>
<evidence type="ECO:0000256" key="2">
    <source>
        <dbReference type="ARBA" id="ARBA00022517"/>
    </source>
</evidence>
<dbReference type="STRING" id="1604334.SAMN05421546_1920"/>
<dbReference type="GO" id="GO:0000028">
    <property type="term" value="P:ribosomal small subunit assembly"/>
    <property type="evidence" value="ECO:0007669"/>
    <property type="project" value="TreeGrafter"/>
</dbReference>
<dbReference type="RefSeq" id="WP_076587620.1">
    <property type="nucleotide sequence ID" value="NZ_FTLW01000004.1"/>
</dbReference>
<sequence>MDKARQISDLLAPTVEALGLDLLGVEYLPAPGSAVVRLYIDYPADATPVAGEDGQMAPPMVGIDECEQVSREVSAQLDVEDPISGNYTLEVSSPGIDRPLFTPAQFQRFLGQTAKVGLKLPQEGRRRLTGRIVDITDDSIRFEVDGKPFEAAIDNIDKARLVPDWAALGYAPGKPGKKSGAKPKNPESTKQAETPADAESEHE</sequence>
<evidence type="ECO:0000313" key="8">
    <source>
        <dbReference type="Proteomes" id="UP000241788"/>
    </source>
</evidence>
<evidence type="ECO:0000256" key="3">
    <source>
        <dbReference type="HAMAP-Rule" id="MF_01077"/>
    </source>
</evidence>
<dbReference type="InterPro" id="IPR028998">
    <property type="entry name" value="RimP_C"/>
</dbReference>
<evidence type="ECO:0000259" key="5">
    <source>
        <dbReference type="Pfam" id="PF02576"/>
    </source>
</evidence>
<comment type="function">
    <text evidence="3">Required for maturation of 30S ribosomal subunits.</text>
</comment>
<dbReference type="EMBL" id="FTLW01000004">
    <property type="protein sequence ID" value="SIQ83131.1"/>
    <property type="molecule type" value="Genomic_DNA"/>
</dbReference>
<dbReference type="Gene3D" id="2.30.30.180">
    <property type="entry name" value="Ribosome maturation factor RimP, C-terminal domain"/>
    <property type="match status" value="1"/>
</dbReference>
<protein>
    <recommendedName>
        <fullName evidence="3">Ribosome maturation factor RimP</fullName>
    </recommendedName>
</protein>
<dbReference type="Pfam" id="PF02576">
    <property type="entry name" value="RimP_N"/>
    <property type="match status" value="1"/>
</dbReference>
<proteinExistence type="inferred from homology"/>
<feature type="domain" description="Ribosome maturation factor RimP C-terminal" evidence="6">
    <location>
        <begin position="100"/>
        <end position="165"/>
    </location>
</feature>
<evidence type="ECO:0000256" key="4">
    <source>
        <dbReference type="SAM" id="MobiDB-lite"/>
    </source>
</evidence>